<organism evidence="2 3">
    <name type="scientific">Neoroseomonas soli</name>
    <dbReference type="NCBI Taxonomy" id="1081025"/>
    <lineage>
        <taxon>Bacteria</taxon>
        <taxon>Pseudomonadati</taxon>
        <taxon>Pseudomonadota</taxon>
        <taxon>Alphaproteobacteria</taxon>
        <taxon>Acetobacterales</taxon>
        <taxon>Acetobacteraceae</taxon>
        <taxon>Neoroseomonas</taxon>
    </lineage>
</organism>
<dbReference type="Proteomes" id="UP001138751">
    <property type="component" value="Unassembled WGS sequence"/>
</dbReference>
<feature type="transmembrane region" description="Helical" evidence="1">
    <location>
        <begin position="97"/>
        <end position="117"/>
    </location>
</feature>
<reference evidence="2" key="2">
    <citation type="journal article" date="2021" name="Syst. Appl. Microbiol.">
        <title>Roseomonas hellenica sp. nov., isolated from roots of wild-growing Alkanna tinctoria.</title>
        <authorList>
            <person name="Rat A."/>
            <person name="Naranjo H.D."/>
            <person name="Lebbe L."/>
            <person name="Cnockaert M."/>
            <person name="Krigas N."/>
            <person name="Grigoriadou K."/>
            <person name="Maloupa E."/>
            <person name="Willems A."/>
        </authorList>
    </citation>
    <scope>NUCLEOTIDE SEQUENCE</scope>
    <source>
        <strain evidence="2">LMG 31231</strain>
    </source>
</reference>
<protein>
    <submittedName>
        <fullName evidence="2">Uncharacterized protein</fullName>
    </submittedName>
</protein>
<keyword evidence="3" id="KW-1185">Reference proteome</keyword>
<name>A0A9X9WT85_9PROT</name>
<reference evidence="2" key="1">
    <citation type="submission" date="2020-01" db="EMBL/GenBank/DDBJ databases">
        <authorList>
            <person name="Rat A."/>
        </authorList>
    </citation>
    <scope>NUCLEOTIDE SEQUENCE</scope>
    <source>
        <strain evidence="2">LMG 31231</strain>
    </source>
</reference>
<feature type="transmembrane region" description="Helical" evidence="1">
    <location>
        <begin position="152"/>
        <end position="181"/>
    </location>
</feature>
<feature type="transmembrane region" description="Helical" evidence="1">
    <location>
        <begin position="61"/>
        <end position="77"/>
    </location>
</feature>
<comment type="caution">
    <text evidence="2">The sequence shown here is derived from an EMBL/GenBank/DDBJ whole genome shotgun (WGS) entry which is preliminary data.</text>
</comment>
<feature type="transmembrane region" description="Helical" evidence="1">
    <location>
        <begin position="123"/>
        <end position="145"/>
    </location>
</feature>
<dbReference type="RefSeq" id="WP_211860732.1">
    <property type="nucleotide sequence ID" value="NZ_JAAEDM010000006.1"/>
</dbReference>
<accession>A0A9X9WT85</accession>
<keyword evidence="1" id="KW-0812">Transmembrane</keyword>
<gene>
    <name evidence="2" type="ORF">GXW76_04205</name>
</gene>
<evidence type="ECO:0000256" key="1">
    <source>
        <dbReference type="SAM" id="Phobius"/>
    </source>
</evidence>
<evidence type="ECO:0000313" key="3">
    <source>
        <dbReference type="Proteomes" id="UP001138751"/>
    </source>
</evidence>
<dbReference type="AlphaFoldDB" id="A0A9X9WT85"/>
<dbReference type="EMBL" id="JAAEDM010000006">
    <property type="protein sequence ID" value="MBR0670364.1"/>
    <property type="molecule type" value="Genomic_DNA"/>
</dbReference>
<sequence length="209" mass="21157">MRPALGALAVAAIATLLLAGAWGTMFGAMAAAAEVRTAPPVLAAVALMLLARGPSGLPAAGGWAVLGAAVAVAWRVALGTAGENGWIPGEEPSDWEVAAEGAWLIVLAVLSWRGLLVRWAGPLVAAVVATTRIGAYGQALVPVLWEDTLREAVLVSTSICAGFVAGVMVVVLAGWAISILARIPERWVAPGRVLAGLAILAALARVPPL</sequence>
<proteinExistence type="predicted"/>
<keyword evidence="1" id="KW-0472">Membrane</keyword>
<evidence type="ECO:0000313" key="2">
    <source>
        <dbReference type="EMBL" id="MBR0670364.1"/>
    </source>
</evidence>
<keyword evidence="1" id="KW-1133">Transmembrane helix</keyword>